<dbReference type="SUPFAM" id="SSF53271">
    <property type="entry name" value="PRTase-like"/>
    <property type="match status" value="1"/>
</dbReference>
<dbReference type="GO" id="GO:0046100">
    <property type="term" value="P:hypoxanthine metabolic process"/>
    <property type="evidence" value="ECO:0007669"/>
    <property type="project" value="TreeGrafter"/>
</dbReference>
<reference evidence="14" key="1">
    <citation type="journal article" date="2014" name="Front. Microbiol.">
        <title>High frequency of phylogenetically diverse reductive dehalogenase-homologous genes in deep subseafloor sedimentary metagenomes.</title>
        <authorList>
            <person name="Kawai M."/>
            <person name="Futagami T."/>
            <person name="Toyoda A."/>
            <person name="Takaki Y."/>
            <person name="Nishi S."/>
            <person name="Hori S."/>
            <person name="Arai W."/>
            <person name="Tsubouchi T."/>
            <person name="Morono Y."/>
            <person name="Uchiyama I."/>
            <person name="Ito T."/>
            <person name="Fujiyama A."/>
            <person name="Inagaki F."/>
            <person name="Takami H."/>
        </authorList>
    </citation>
    <scope>NUCLEOTIDE SEQUENCE</scope>
    <source>
        <strain evidence="14">Expedition CK06-06</strain>
    </source>
</reference>
<dbReference type="AlphaFoldDB" id="X1DC78"/>
<dbReference type="PANTHER" id="PTHR43340:SF1">
    <property type="entry name" value="HYPOXANTHINE PHOSPHORIBOSYLTRANSFERASE"/>
    <property type="match status" value="1"/>
</dbReference>
<evidence type="ECO:0000256" key="4">
    <source>
        <dbReference type="ARBA" id="ARBA00008391"/>
    </source>
</evidence>
<dbReference type="PANTHER" id="PTHR43340">
    <property type="entry name" value="HYPOXANTHINE-GUANINE PHOSPHORIBOSYLTRANSFERASE"/>
    <property type="match status" value="1"/>
</dbReference>
<dbReference type="InterPro" id="IPR000836">
    <property type="entry name" value="PRTase_dom"/>
</dbReference>
<sequence>SFMFMADLIRLLNFPLEVEFIRLSSYGAGKESSGRIKVVQGLRSPIKGRDVLVIEDIVDTGLTISFLLDYLWKRKPASLKLCALTDKPSRRQVPVTIDYLGFTVPNKFIVGYGLDWDEKFRYLPDICFVEVKD</sequence>
<proteinExistence type="inferred from homology"/>
<dbReference type="GO" id="GO:0000166">
    <property type="term" value="F:nucleotide binding"/>
    <property type="evidence" value="ECO:0007669"/>
    <property type="project" value="UniProtKB-KW"/>
</dbReference>
<comment type="cofactor">
    <cofactor evidence="1">
        <name>Mg(2+)</name>
        <dbReference type="ChEBI" id="CHEBI:18420"/>
    </cofactor>
</comment>
<comment type="similarity">
    <text evidence="4">Belongs to the purine/pyrimidine phosphoribosyltransferase family.</text>
</comment>
<keyword evidence="11" id="KW-0547">Nucleotide-binding</keyword>
<keyword evidence="10" id="KW-0660">Purine salvage</keyword>
<dbReference type="Pfam" id="PF00156">
    <property type="entry name" value="Pribosyltran"/>
    <property type="match status" value="1"/>
</dbReference>
<keyword evidence="6" id="KW-0963">Cytoplasm</keyword>
<evidence type="ECO:0000256" key="6">
    <source>
        <dbReference type="ARBA" id="ARBA00022490"/>
    </source>
</evidence>
<dbReference type="GO" id="GO:0006178">
    <property type="term" value="P:guanine salvage"/>
    <property type="evidence" value="ECO:0007669"/>
    <property type="project" value="TreeGrafter"/>
</dbReference>
<feature type="domain" description="Phosphoribosyltransferase" evidence="13">
    <location>
        <begin position="1"/>
        <end position="115"/>
    </location>
</feature>
<keyword evidence="8" id="KW-0808">Transferase</keyword>
<keyword evidence="7" id="KW-0328">Glycosyltransferase</keyword>
<dbReference type="EMBL" id="BART01031870">
    <property type="protein sequence ID" value="GAH17827.1"/>
    <property type="molecule type" value="Genomic_DNA"/>
</dbReference>
<dbReference type="InterPro" id="IPR029057">
    <property type="entry name" value="PRTase-like"/>
</dbReference>
<protein>
    <recommendedName>
        <fullName evidence="5">hypoxanthine phosphoribosyltransferase</fullName>
        <ecNumber evidence="5">2.4.2.8</ecNumber>
    </recommendedName>
</protein>
<evidence type="ECO:0000256" key="11">
    <source>
        <dbReference type="ARBA" id="ARBA00022741"/>
    </source>
</evidence>
<dbReference type="GO" id="GO:0000287">
    <property type="term" value="F:magnesium ion binding"/>
    <property type="evidence" value="ECO:0007669"/>
    <property type="project" value="TreeGrafter"/>
</dbReference>
<dbReference type="EC" id="2.4.2.8" evidence="5"/>
<evidence type="ECO:0000256" key="1">
    <source>
        <dbReference type="ARBA" id="ARBA00001946"/>
    </source>
</evidence>
<keyword evidence="9" id="KW-0479">Metal-binding</keyword>
<feature type="non-terminal residue" evidence="14">
    <location>
        <position position="1"/>
    </location>
</feature>
<dbReference type="InterPro" id="IPR005904">
    <property type="entry name" value="Hxn_phspho_trans"/>
</dbReference>
<dbReference type="Gene3D" id="3.40.50.2020">
    <property type="match status" value="1"/>
</dbReference>
<evidence type="ECO:0000256" key="9">
    <source>
        <dbReference type="ARBA" id="ARBA00022723"/>
    </source>
</evidence>
<dbReference type="GO" id="GO:0032264">
    <property type="term" value="P:IMP salvage"/>
    <property type="evidence" value="ECO:0007669"/>
    <property type="project" value="TreeGrafter"/>
</dbReference>
<comment type="pathway">
    <text evidence="3">Purine metabolism; IMP biosynthesis via salvage pathway; IMP from hypoxanthine: step 1/1.</text>
</comment>
<name>X1DC78_9ZZZZ</name>
<dbReference type="InterPro" id="IPR050408">
    <property type="entry name" value="HGPRT"/>
</dbReference>
<gene>
    <name evidence="14" type="ORF">S01H4_55255</name>
</gene>
<dbReference type="CDD" id="cd06223">
    <property type="entry name" value="PRTases_typeI"/>
    <property type="match status" value="1"/>
</dbReference>
<accession>X1DC78</accession>
<comment type="subcellular location">
    <subcellularLocation>
        <location evidence="2">Cytoplasm</location>
    </subcellularLocation>
</comment>
<evidence type="ECO:0000256" key="8">
    <source>
        <dbReference type="ARBA" id="ARBA00022679"/>
    </source>
</evidence>
<dbReference type="GO" id="GO:0006166">
    <property type="term" value="P:purine ribonucleoside salvage"/>
    <property type="evidence" value="ECO:0007669"/>
    <property type="project" value="UniProtKB-KW"/>
</dbReference>
<evidence type="ECO:0000256" key="2">
    <source>
        <dbReference type="ARBA" id="ARBA00004496"/>
    </source>
</evidence>
<dbReference type="GO" id="GO:0005829">
    <property type="term" value="C:cytosol"/>
    <property type="evidence" value="ECO:0007669"/>
    <property type="project" value="TreeGrafter"/>
</dbReference>
<dbReference type="GO" id="GO:0032263">
    <property type="term" value="P:GMP salvage"/>
    <property type="evidence" value="ECO:0007669"/>
    <property type="project" value="TreeGrafter"/>
</dbReference>
<dbReference type="NCBIfam" id="TIGR01203">
    <property type="entry name" value="HGPRTase"/>
    <property type="match status" value="1"/>
</dbReference>
<evidence type="ECO:0000256" key="3">
    <source>
        <dbReference type="ARBA" id="ARBA00004669"/>
    </source>
</evidence>
<keyword evidence="12" id="KW-0460">Magnesium</keyword>
<evidence type="ECO:0000313" key="14">
    <source>
        <dbReference type="EMBL" id="GAH17827.1"/>
    </source>
</evidence>
<evidence type="ECO:0000256" key="7">
    <source>
        <dbReference type="ARBA" id="ARBA00022676"/>
    </source>
</evidence>
<organism evidence="14">
    <name type="scientific">marine sediment metagenome</name>
    <dbReference type="NCBI Taxonomy" id="412755"/>
    <lineage>
        <taxon>unclassified sequences</taxon>
        <taxon>metagenomes</taxon>
        <taxon>ecological metagenomes</taxon>
    </lineage>
</organism>
<evidence type="ECO:0000256" key="12">
    <source>
        <dbReference type="ARBA" id="ARBA00022842"/>
    </source>
</evidence>
<comment type="caution">
    <text evidence="14">The sequence shown here is derived from an EMBL/GenBank/DDBJ whole genome shotgun (WGS) entry which is preliminary data.</text>
</comment>
<dbReference type="GO" id="GO:0004422">
    <property type="term" value="F:hypoxanthine phosphoribosyltransferase activity"/>
    <property type="evidence" value="ECO:0007669"/>
    <property type="project" value="InterPro"/>
</dbReference>
<evidence type="ECO:0000256" key="10">
    <source>
        <dbReference type="ARBA" id="ARBA00022726"/>
    </source>
</evidence>
<evidence type="ECO:0000259" key="13">
    <source>
        <dbReference type="Pfam" id="PF00156"/>
    </source>
</evidence>
<evidence type="ECO:0000256" key="5">
    <source>
        <dbReference type="ARBA" id="ARBA00011895"/>
    </source>
</evidence>